<accession>A0AAU7QCN4</accession>
<name>A0AAU7QCN4_9GAMM</name>
<sequence length="88" mass="10583">MFIIILRKINQELKEILDAIVIKKEDQLYSFHNEKWLVNPVVFNLSLEMTPARKRFHHLFIHGLHFGNIRFLHELEDIYNDYCKKGGC</sequence>
<organism evidence="1">
    <name type="scientific">Acerihabitans sp. KWT182</name>
    <dbReference type="NCBI Taxonomy" id="3157919"/>
    <lineage>
        <taxon>Bacteria</taxon>
        <taxon>Pseudomonadati</taxon>
        <taxon>Pseudomonadota</taxon>
        <taxon>Gammaproteobacteria</taxon>
        <taxon>Enterobacterales</taxon>
        <taxon>Pectobacteriaceae</taxon>
        <taxon>Acerihabitans</taxon>
    </lineage>
</organism>
<reference evidence="1" key="1">
    <citation type="submission" date="2024-06" db="EMBL/GenBank/DDBJ databases">
        <authorList>
            <person name="Coelho C."/>
            <person name="Bento M."/>
            <person name="Garcia E."/>
            <person name="Camelo A."/>
            <person name="Brandao I."/>
            <person name="Espirito Santo C."/>
            <person name="Trovao J."/>
            <person name="Verissimo A."/>
            <person name="Costa J."/>
            <person name="Tiago I."/>
        </authorList>
    </citation>
    <scope>NUCLEOTIDE SEQUENCE</scope>
    <source>
        <strain evidence="1">KWT182</strain>
    </source>
</reference>
<dbReference type="EMBL" id="CP157947">
    <property type="protein sequence ID" value="XBS70678.1"/>
    <property type="molecule type" value="Genomic_DNA"/>
</dbReference>
<dbReference type="AlphaFoldDB" id="A0AAU7QCN4"/>
<evidence type="ECO:0000313" key="1">
    <source>
        <dbReference type="EMBL" id="XBS70678.1"/>
    </source>
</evidence>
<proteinExistence type="predicted"/>
<gene>
    <name evidence="1" type="ORF">ABK905_05915</name>
</gene>
<protein>
    <submittedName>
        <fullName evidence="1">Uncharacterized protein</fullName>
    </submittedName>
</protein>